<dbReference type="HAMAP" id="MF_00528">
    <property type="entry name" value="Maf"/>
    <property type="match status" value="1"/>
</dbReference>
<evidence type="ECO:0000256" key="1">
    <source>
        <dbReference type="ARBA" id="ARBA00004496"/>
    </source>
</evidence>
<evidence type="ECO:0000313" key="7">
    <source>
        <dbReference type="Proteomes" id="UP001203212"/>
    </source>
</evidence>
<dbReference type="Gene3D" id="3.90.950.10">
    <property type="match status" value="1"/>
</dbReference>
<protein>
    <recommendedName>
        <fullName evidence="5">7-methyl-GTP pyrophosphatase</fullName>
        <shortName evidence="5">m(7)GTP pyrophosphatase</shortName>
        <ecNumber evidence="5">3.6.1.-</ecNumber>
    </recommendedName>
</protein>
<evidence type="ECO:0000256" key="3">
    <source>
        <dbReference type="ARBA" id="ARBA00022801"/>
    </source>
</evidence>
<dbReference type="InterPro" id="IPR029001">
    <property type="entry name" value="ITPase-like_fam"/>
</dbReference>
<dbReference type="PANTHER" id="PTHR43213">
    <property type="entry name" value="BIFUNCTIONAL DTTP/UTP PYROPHOSPHATASE/METHYLTRANSFERASE PROTEIN-RELATED"/>
    <property type="match status" value="1"/>
</dbReference>
<evidence type="ECO:0000256" key="2">
    <source>
        <dbReference type="ARBA" id="ARBA00022490"/>
    </source>
</evidence>
<feature type="site" description="Important for substrate specificity" evidence="5">
    <location>
        <position position="78"/>
    </location>
</feature>
<reference evidence="6 7" key="1">
    <citation type="submission" date="2022-01" db="EMBL/GenBank/DDBJ databases">
        <title>Whole genome-based taxonomy of the Shewanellaceae.</title>
        <authorList>
            <person name="Martin-Rodriguez A.J."/>
        </authorList>
    </citation>
    <scope>NUCLEOTIDE SEQUENCE [LARGE SCALE GENOMIC DNA]</scope>
    <source>
        <strain evidence="6 7">JCM 17801</strain>
    </source>
</reference>
<comment type="similarity">
    <text evidence="5">Belongs to the Maf family. YceF subfamily.</text>
</comment>
<dbReference type="SUPFAM" id="SSF52972">
    <property type="entry name" value="ITPase-like"/>
    <property type="match status" value="1"/>
</dbReference>
<dbReference type="EMBL" id="JAKILK010000001">
    <property type="protein sequence ID" value="MCL1116270.1"/>
    <property type="molecule type" value="Genomic_DNA"/>
</dbReference>
<dbReference type="PIRSF" id="PIRSF006305">
    <property type="entry name" value="Maf"/>
    <property type="match status" value="1"/>
</dbReference>
<comment type="caution">
    <text evidence="5">Lacks conserved residue(s) required for the propagation of feature annotation.</text>
</comment>
<feature type="site" description="Important for substrate specificity" evidence="5">
    <location>
        <position position="13"/>
    </location>
</feature>
<sequence>MSKSLVLASTSIYRQHLLAKLNRPFISVNPNIDESPIQGETAIQLVERLAQLKALAGSELIPKNIDKHNQCVVIGSDQVAVINGNIVGKPHTEANAIQQLQLASGQAITFYTGLAVYCPTTKSMHSCVEPFTVHFRQLTDNQIHYYVKTEQPLYCAGSFKSEGLGIALFDKLEGDDPNTLIGLPLIKLINLLALHQVEVLAEDGAAS</sequence>
<comment type="cofactor">
    <cofactor evidence="5">
        <name>a divalent metal cation</name>
        <dbReference type="ChEBI" id="CHEBI:60240"/>
    </cofactor>
</comment>
<evidence type="ECO:0000256" key="5">
    <source>
        <dbReference type="HAMAP-Rule" id="MF_00528"/>
    </source>
</evidence>
<proteinExistence type="inferred from homology"/>
<comment type="catalytic activity">
    <reaction evidence="5">
        <text>N(7)-methyl-GTP + H2O = N(7)-methyl-GMP + diphosphate + H(+)</text>
        <dbReference type="Rhea" id="RHEA:58744"/>
        <dbReference type="ChEBI" id="CHEBI:15377"/>
        <dbReference type="ChEBI" id="CHEBI:15378"/>
        <dbReference type="ChEBI" id="CHEBI:33019"/>
        <dbReference type="ChEBI" id="CHEBI:58285"/>
        <dbReference type="ChEBI" id="CHEBI:87133"/>
    </reaction>
</comment>
<keyword evidence="7" id="KW-1185">Reference proteome</keyword>
<feature type="site" description="Important for substrate specificity" evidence="5">
    <location>
        <position position="162"/>
    </location>
</feature>
<dbReference type="EC" id="3.6.1.-" evidence="5"/>
<evidence type="ECO:0000256" key="4">
    <source>
        <dbReference type="ARBA" id="ARBA00023080"/>
    </source>
</evidence>
<accession>A0ABT0KYC7</accession>
<gene>
    <name evidence="6" type="ORF">L2689_03315</name>
</gene>
<comment type="caution">
    <text evidence="6">The sequence shown here is derived from an EMBL/GenBank/DDBJ whole genome shotgun (WGS) entry which is preliminary data.</text>
</comment>
<dbReference type="CDD" id="cd00555">
    <property type="entry name" value="Maf"/>
    <property type="match status" value="1"/>
</dbReference>
<dbReference type="RefSeq" id="WP_188839944.1">
    <property type="nucleotide sequence ID" value="NZ_BMOT01000001.1"/>
</dbReference>
<organism evidence="6 7">
    <name type="scientific">Shewanella aestuarii</name>
    <dbReference type="NCBI Taxonomy" id="1028752"/>
    <lineage>
        <taxon>Bacteria</taxon>
        <taxon>Pseudomonadati</taxon>
        <taxon>Pseudomonadota</taxon>
        <taxon>Gammaproteobacteria</taxon>
        <taxon>Alteromonadales</taxon>
        <taxon>Shewanellaceae</taxon>
        <taxon>Shewanella</taxon>
    </lineage>
</organism>
<keyword evidence="3 5" id="KW-0378">Hydrolase</keyword>
<dbReference type="PANTHER" id="PTHR43213:SF10">
    <property type="entry name" value="7-METHYL-GTP PYROPHOSPHATASE"/>
    <property type="match status" value="1"/>
</dbReference>
<dbReference type="NCBIfam" id="TIGR00172">
    <property type="entry name" value="maf"/>
    <property type="match status" value="1"/>
</dbReference>
<name>A0ABT0KYC7_9GAMM</name>
<dbReference type="Proteomes" id="UP001203212">
    <property type="component" value="Unassembled WGS sequence"/>
</dbReference>
<feature type="active site" description="Proton acceptor" evidence="5">
    <location>
        <position position="77"/>
    </location>
</feature>
<keyword evidence="4 5" id="KW-0546">Nucleotide metabolism</keyword>
<comment type="function">
    <text evidence="5">Nucleoside triphosphate pyrophosphatase that hydrolyzes 7-methyl-GTP (m(7)GTP). May have a dual role in cell division arrest and in preventing the incorporation of modified nucleotides into cellular nucleic acids.</text>
</comment>
<keyword evidence="2 5" id="KW-0963">Cytoplasm</keyword>
<evidence type="ECO:0000313" key="6">
    <source>
        <dbReference type="EMBL" id="MCL1116270.1"/>
    </source>
</evidence>
<dbReference type="Pfam" id="PF02545">
    <property type="entry name" value="Maf"/>
    <property type="match status" value="1"/>
</dbReference>
<dbReference type="InterPro" id="IPR003697">
    <property type="entry name" value="Maf-like"/>
</dbReference>
<comment type="subcellular location">
    <subcellularLocation>
        <location evidence="1 5">Cytoplasm</location>
    </subcellularLocation>
</comment>